<name>A0A165BD18_9APHY</name>
<dbReference type="GeneID" id="63830450"/>
<keyword evidence="3" id="KW-1185">Reference proteome</keyword>
<feature type="region of interest" description="Disordered" evidence="1">
    <location>
        <begin position="111"/>
        <end position="183"/>
    </location>
</feature>
<dbReference type="Proteomes" id="UP000076871">
    <property type="component" value="Unassembled WGS sequence"/>
</dbReference>
<dbReference type="InParanoid" id="A0A165BD18"/>
<proteinExistence type="predicted"/>
<evidence type="ECO:0000313" key="2">
    <source>
        <dbReference type="EMBL" id="KZT00775.1"/>
    </source>
</evidence>
<protein>
    <submittedName>
        <fullName evidence="2">Uncharacterized protein</fullName>
    </submittedName>
</protein>
<sequence length="283" mass="30353">MSMSPTTKPVRNVKVNVPRHNSQRIGPAVTAQVETYAREDRVRIDISQTAPDPNSALGQAIESASEWNSLLLTARAERGPQWDIGTQQFLVEEYSDLYYDPTALLAYQKEARPPMDGEDVPSTSTNTASNEQKIQEQLPGTPRNAAQRPPTTPHTPHHSSNQFFSNNLPPNIASPRHPFPTAGQAMAAQGMSGQGMGFGNMNMNMSINPAQLFAGGPDSPMRLSNPGMAQAMGGMGMNMSGMGMGMNMSSSADAMSMSIGSPDPRRRLTRGMSGEDGFGGMHG</sequence>
<feature type="region of interest" description="Disordered" evidence="1">
    <location>
        <begin position="254"/>
        <end position="283"/>
    </location>
</feature>
<dbReference type="RefSeq" id="XP_040758515.1">
    <property type="nucleotide sequence ID" value="XM_040913422.1"/>
</dbReference>
<evidence type="ECO:0000256" key="1">
    <source>
        <dbReference type="SAM" id="MobiDB-lite"/>
    </source>
</evidence>
<accession>A0A165BD18</accession>
<dbReference type="AlphaFoldDB" id="A0A165BD18"/>
<dbReference type="EMBL" id="KV427677">
    <property type="protein sequence ID" value="KZT00775.1"/>
    <property type="molecule type" value="Genomic_DNA"/>
</dbReference>
<reference evidence="2 3" key="1">
    <citation type="journal article" date="2016" name="Mol. Biol. Evol.">
        <title>Comparative Genomics of Early-Diverging Mushroom-Forming Fungi Provides Insights into the Origins of Lignocellulose Decay Capabilities.</title>
        <authorList>
            <person name="Nagy L.G."/>
            <person name="Riley R."/>
            <person name="Tritt A."/>
            <person name="Adam C."/>
            <person name="Daum C."/>
            <person name="Floudas D."/>
            <person name="Sun H."/>
            <person name="Yadav J.S."/>
            <person name="Pangilinan J."/>
            <person name="Larsson K.H."/>
            <person name="Matsuura K."/>
            <person name="Barry K."/>
            <person name="Labutti K."/>
            <person name="Kuo R."/>
            <person name="Ohm R.A."/>
            <person name="Bhattacharya S.S."/>
            <person name="Shirouzu T."/>
            <person name="Yoshinaga Y."/>
            <person name="Martin F.M."/>
            <person name="Grigoriev I.V."/>
            <person name="Hibbett D.S."/>
        </authorList>
    </citation>
    <scope>NUCLEOTIDE SEQUENCE [LARGE SCALE GENOMIC DNA]</scope>
    <source>
        <strain evidence="2 3">93-53</strain>
    </source>
</reference>
<gene>
    <name evidence="2" type="ORF">LAESUDRAFT_764308</name>
</gene>
<evidence type="ECO:0000313" key="3">
    <source>
        <dbReference type="Proteomes" id="UP000076871"/>
    </source>
</evidence>
<dbReference type="STRING" id="1314785.A0A165BD18"/>
<dbReference type="OrthoDB" id="5550090at2759"/>
<feature type="compositionally biased region" description="Gly residues" evidence="1">
    <location>
        <begin position="274"/>
        <end position="283"/>
    </location>
</feature>
<organism evidence="2 3">
    <name type="scientific">Laetiporus sulphureus 93-53</name>
    <dbReference type="NCBI Taxonomy" id="1314785"/>
    <lineage>
        <taxon>Eukaryota</taxon>
        <taxon>Fungi</taxon>
        <taxon>Dikarya</taxon>
        <taxon>Basidiomycota</taxon>
        <taxon>Agaricomycotina</taxon>
        <taxon>Agaricomycetes</taxon>
        <taxon>Polyporales</taxon>
        <taxon>Laetiporus</taxon>
    </lineage>
</organism>
<feature type="compositionally biased region" description="Polar residues" evidence="1">
    <location>
        <begin position="159"/>
        <end position="169"/>
    </location>
</feature>
<feature type="compositionally biased region" description="Polar residues" evidence="1">
    <location>
        <begin position="121"/>
        <end position="132"/>
    </location>
</feature>